<dbReference type="CDD" id="cd12361">
    <property type="entry name" value="RRM1_2_CELF1-6_like"/>
    <property type="match status" value="1"/>
</dbReference>
<evidence type="ECO:0000313" key="6">
    <source>
        <dbReference type="EMBL" id="KOM34954.1"/>
    </source>
</evidence>
<dbReference type="InterPro" id="IPR035979">
    <property type="entry name" value="RBD_domain_sf"/>
</dbReference>
<dbReference type="PRINTS" id="PR00961">
    <property type="entry name" value="HUDSXLRNA"/>
</dbReference>
<feature type="domain" description="RRM" evidence="5">
    <location>
        <begin position="104"/>
        <end position="172"/>
    </location>
</feature>
<evidence type="ECO:0000256" key="4">
    <source>
        <dbReference type="SAM" id="MobiDB-lite"/>
    </source>
</evidence>
<dbReference type="CDD" id="cd12362">
    <property type="entry name" value="RRM3_CELF1-6"/>
    <property type="match status" value="1"/>
</dbReference>
<dbReference type="Proteomes" id="UP000053144">
    <property type="component" value="Chromosome 2"/>
</dbReference>
<name>A0A0L9TXR9_PHAAN</name>
<dbReference type="EMBL" id="CM003372">
    <property type="protein sequence ID" value="KOM34954.1"/>
    <property type="molecule type" value="Genomic_DNA"/>
</dbReference>
<dbReference type="PROSITE" id="PS50102">
    <property type="entry name" value="RRM"/>
    <property type="match status" value="3"/>
</dbReference>
<reference evidence="7" key="1">
    <citation type="journal article" date="2015" name="Proc. Natl. Acad. Sci. U.S.A.">
        <title>Genome sequencing of adzuki bean (Vigna angularis) provides insight into high starch and low fat accumulation and domestication.</title>
        <authorList>
            <person name="Yang K."/>
            <person name="Tian Z."/>
            <person name="Chen C."/>
            <person name="Luo L."/>
            <person name="Zhao B."/>
            <person name="Wang Z."/>
            <person name="Yu L."/>
            <person name="Li Y."/>
            <person name="Sun Y."/>
            <person name="Li W."/>
            <person name="Chen Y."/>
            <person name="Li Y."/>
            <person name="Zhang Y."/>
            <person name="Ai D."/>
            <person name="Zhao J."/>
            <person name="Shang C."/>
            <person name="Ma Y."/>
            <person name="Wu B."/>
            <person name="Wang M."/>
            <person name="Gao L."/>
            <person name="Sun D."/>
            <person name="Zhang P."/>
            <person name="Guo F."/>
            <person name="Wang W."/>
            <person name="Li Y."/>
            <person name="Wang J."/>
            <person name="Varshney R.K."/>
            <person name="Wang J."/>
            <person name="Ling H.Q."/>
            <person name="Wan P."/>
        </authorList>
    </citation>
    <scope>NUCLEOTIDE SEQUENCE</scope>
    <source>
        <strain evidence="7">cv. Jingnong 6</strain>
    </source>
</reference>
<evidence type="ECO:0000259" key="5">
    <source>
        <dbReference type="PROSITE" id="PS50102"/>
    </source>
</evidence>
<dbReference type="InterPro" id="IPR000504">
    <property type="entry name" value="RRM_dom"/>
</dbReference>
<dbReference type="GO" id="GO:0003723">
    <property type="term" value="F:RNA binding"/>
    <property type="evidence" value="ECO:0007669"/>
    <property type="project" value="UniProtKB-UniRule"/>
</dbReference>
<feature type="domain" description="RRM" evidence="5">
    <location>
        <begin position="16"/>
        <end position="97"/>
    </location>
</feature>
<dbReference type="AlphaFoldDB" id="A0A0L9TXR9"/>
<dbReference type="Gene3D" id="3.30.70.330">
    <property type="match status" value="3"/>
</dbReference>
<feature type="region of interest" description="Disordered" evidence="4">
    <location>
        <begin position="341"/>
        <end position="369"/>
    </location>
</feature>
<keyword evidence="1" id="KW-0677">Repeat</keyword>
<dbReference type="FunFam" id="3.30.70.330:FF:000334">
    <property type="entry name" value="RNA-binding protein BRN1"/>
    <property type="match status" value="1"/>
</dbReference>
<dbReference type="SMART" id="SM00360">
    <property type="entry name" value="RRM"/>
    <property type="match status" value="3"/>
</dbReference>
<accession>A0A0L9TXR9</accession>
<keyword evidence="2 3" id="KW-0694">RNA-binding</keyword>
<evidence type="ECO:0000313" key="7">
    <source>
        <dbReference type="Proteomes" id="UP000053144"/>
    </source>
</evidence>
<dbReference type="Gramene" id="KOM34954">
    <property type="protein sequence ID" value="KOM34954"/>
    <property type="gene ID" value="LR48_Vigan02g110400"/>
</dbReference>
<feature type="domain" description="RRM" evidence="5">
    <location>
        <begin position="376"/>
        <end position="454"/>
    </location>
</feature>
<feature type="compositionally biased region" description="Low complexity" evidence="4">
    <location>
        <begin position="349"/>
        <end position="368"/>
    </location>
</feature>
<proteinExistence type="predicted"/>
<gene>
    <name evidence="6" type="ORF">LR48_Vigan02g110400</name>
</gene>
<dbReference type="Pfam" id="PF00076">
    <property type="entry name" value="RRM_1"/>
    <property type="match status" value="3"/>
</dbReference>
<dbReference type="InterPro" id="IPR002343">
    <property type="entry name" value="Hud_Sxl_RNA"/>
</dbReference>
<dbReference type="STRING" id="3914.A0A0L9TXR9"/>
<evidence type="ECO:0000256" key="2">
    <source>
        <dbReference type="ARBA" id="ARBA00022884"/>
    </source>
</evidence>
<protein>
    <recommendedName>
        <fullName evidence="5">RRM domain-containing protein</fullName>
    </recommendedName>
</protein>
<dbReference type="PANTHER" id="PTHR24012">
    <property type="entry name" value="RNA BINDING PROTEIN"/>
    <property type="match status" value="1"/>
</dbReference>
<evidence type="ECO:0000256" key="3">
    <source>
        <dbReference type="PROSITE-ProRule" id="PRU00176"/>
    </source>
</evidence>
<dbReference type="OMA" id="SPMTLNY"/>
<evidence type="ECO:0000256" key="1">
    <source>
        <dbReference type="ARBA" id="ARBA00022737"/>
    </source>
</evidence>
<dbReference type="FunFam" id="3.30.70.330:FF:000302">
    <property type="entry name" value="RNA-binding protein BRN1"/>
    <property type="match status" value="1"/>
</dbReference>
<organism evidence="6 7">
    <name type="scientific">Phaseolus angularis</name>
    <name type="common">Azuki bean</name>
    <name type="synonym">Vigna angularis</name>
    <dbReference type="NCBI Taxonomy" id="3914"/>
    <lineage>
        <taxon>Eukaryota</taxon>
        <taxon>Viridiplantae</taxon>
        <taxon>Streptophyta</taxon>
        <taxon>Embryophyta</taxon>
        <taxon>Tracheophyta</taxon>
        <taxon>Spermatophyta</taxon>
        <taxon>Magnoliopsida</taxon>
        <taxon>eudicotyledons</taxon>
        <taxon>Gunneridae</taxon>
        <taxon>Pentapetalae</taxon>
        <taxon>rosids</taxon>
        <taxon>fabids</taxon>
        <taxon>Fabales</taxon>
        <taxon>Fabaceae</taxon>
        <taxon>Papilionoideae</taxon>
        <taxon>50 kb inversion clade</taxon>
        <taxon>NPAAA clade</taxon>
        <taxon>indigoferoid/millettioid clade</taxon>
        <taxon>Phaseoleae</taxon>
        <taxon>Vigna</taxon>
    </lineage>
</organism>
<dbReference type="GO" id="GO:1990904">
    <property type="term" value="C:ribonucleoprotein complex"/>
    <property type="evidence" value="ECO:0007669"/>
    <property type="project" value="InterPro"/>
</dbReference>
<feature type="region of interest" description="Disordered" evidence="4">
    <location>
        <begin position="220"/>
        <end position="241"/>
    </location>
</feature>
<dbReference type="InterPro" id="IPR012677">
    <property type="entry name" value="Nucleotide-bd_a/b_plait_sf"/>
</dbReference>
<dbReference type="SUPFAM" id="SSF54928">
    <property type="entry name" value="RNA-binding domain, RBD"/>
    <property type="match status" value="2"/>
</dbReference>
<sequence length="461" mass="50309">MAEVKEESKSSSEESVKLFVGQVPKRMTEDEVLAMFKEFALVDEVNIIRDKVSRASRGCCFLICPSREEADKAVNACHNKKTLPGASSPLQVKYADGELERLEHKLFIGMLPKNISEDEVSDLFSKYGDIKDLQILRGSQQTSKGCAFLKYETKDQAVAALEAINGKHTMEVGGMGEIDLMHLVNATMCTLDLEAASSRKILLGSGVPLVVKWADTEKERQARRAQKAQSQVSNMPHADPQQPSLYGALPMGYVPPYNGYGYQAPGSYGLVPYRFPPMQNQPGFHNMNMNQINAVRPELGHSMNPRNYPAPPASYMGSYPAMPGIQHPMVYPRGIASPRPVSSSLGSVSPAGGNSNYSSSGASKSSNGQIEGPPGANLFIYHIPQEYGDQELANAFQQFGRVLSAKIFVDKATGVSKCFGFVSYDTPEAAQSAISMMNGCQLGGKKLKVQLKRDNKQSKLY</sequence>